<dbReference type="Pfam" id="PF00293">
    <property type="entry name" value="NUDIX"/>
    <property type="match status" value="1"/>
</dbReference>
<evidence type="ECO:0000256" key="2">
    <source>
        <dbReference type="ARBA" id="ARBA00005582"/>
    </source>
</evidence>
<dbReference type="Proteomes" id="UP000675781">
    <property type="component" value="Unassembled WGS sequence"/>
</dbReference>
<dbReference type="InterPro" id="IPR015797">
    <property type="entry name" value="NUDIX_hydrolase-like_dom_sf"/>
</dbReference>
<dbReference type="PROSITE" id="PS00893">
    <property type="entry name" value="NUDIX_BOX"/>
    <property type="match status" value="1"/>
</dbReference>
<dbReference type="CDD" id="cd04677">
    <property type="entry name" value="NUDIX_Hydrolase"/>
    <property type="match status" value="1"/>
</dbReference>
<evidence type="ECO:0000256" key="4">
    <source>
        <dbReference type="RuleBase" id="RU003476"/>
    </source>
</evidence>
<sequence length="161" mass="17417">MSYISELRQAVGHRPLVLVGTVLILQRDGEVLFLQRSDNLLWCTPGGMVDPGESVEDAIRRELREETGLSVSDLCLVDVASGPDQHYVYPNGDEVHNVTIVYSGEAAPAEPCELDGESLAARWYPAVEAEFPPLSPPTAALFRRPQVRHALGLSPQGVGAA</sequence>
<dbReference type="PANTHER" id="PTHR43046:SF2">
    <property type="entry name" value="8-OXO-DGTP DIPHOSPHATASE-RELATED"/>
    <property type="match status" value="1"/>
</dbReference>
<keyword evidence="3 4" id="KW-0378">Hydrolase</keyword>
<name>A0A941EXG0_9ACTN</name>
<protein>
    <submittedName>
        <fullName evidence="6">NUDIX domain-containing protein</fullName>
    </submittedName>
</protein>
<evidence type="ECO:0000256" key="3">
    <source>
        <dbReference type="ARBA" id="ARBA00022801"/>
    </source>
</evidence>
<reference evidence="6" key="1">
    <citation type="submission" date="2021-04" db="EMBL/GenBank/DDBJ databases">
        <title>Genome based classification of Actinospica acidithermotolerans sp. nov., an actinobacterium isolated from an Indonesian hot spring.</title>
        <authorList>
            <person name="Kusuma A.B."/>
            <person name="Putra K.E."/>
            <person name="Nafisah S."/>
            <person name="Loh J."/>
            <person name="Nouioui I."/>
            <person name="Goodfellow M."/>
        </authorList>
    </citation>
    <scope>NUCLEOTIDE SEQUENCE</scope>
    <source>
        <strain evidence="6">CSCA 57</strain>
    </source>
</reference>
<comment type="similarity">
    <text evidence="2 4">Belongs to the Nudix hydrolase family.</text>
</comment>
<dbReference type="PANTHER" id="PTHR43046">
    <property type="entry name" value="GDP-MANNOSE MANNOSYL HYDROLASE"/>
    <property type="match status" value="1"/>
</dbReference>
<feature type="domain" description="Nudix hydrolase" evidence="5">
    <location>
        <begin position="15"/>
        <end position="146"/>
    </location>
</feature>
<dbReference type="RefSeq" id="WP_212531257.1">
    <property type="nucleotide sequence ID" value="NZ_JAGSOG010000161.1"/>
</dbReference>
<gene>
    <name evidence="6" type="ORF">KDL01_26120</name>
</gene>
<dbReference type="AlphaFoldDB" id="A0A941EXG0"/>
<dbReference type="Gene3D" id="3.90.79.10">
    <property type="entry name" value="Nucleoside Triphosphate Pyrophosphohydrolase"/>
    <property type="match status" value="1"/>
</dbReference>
<dbReference type="EMBL" id="JAGSOG010000161">
    <property type="protein sequence ID" value="MBR7836784.1"/>
    <property type="molecule type" value="Genomic_DNA"/>
</dbReference>
<dbReference type="InterPro" id="IPR020476">
    <property type="entry name" value="Nudix_hydrolase"/>
</dbReference>
<dbReference type="PRINTS" id="PR00502">
    <property type="entry name" value="NUDIXFAMILY"/>
</dbReference>
<comment type="caution">
    <text evidence="6">The sequence shown here is derived from an EMBL/GenBank/DDBJ whole genome shotgun (WGS) entry which is preliminary data.</text>
</comment>
<evidence type="ECO:0000313" key="6">
    <source>
        <dbReference type="EMBL" id="MBR7836784.1"/>
    </source>
</evidence>
<comment type="cofactor">
    <cofactor evidence="1">
        <name>Mg(2+)</name>
        <dbReference type="ChEBI" id="CHEBI:18420"/>
    </cofactor>
</comment>
<proteinExistence type="inferred from homology"/>
<accession>A0A941EXG0</accession>
<keyword evidence="7" id="KW-1185">Reference proteome</keyword>
<dbReference type="SUPFAM" id="SSF55811">
    <property type="entry name" value="Nudix"/>
    <property type="match status" value="1"/>
</dbReference>
<evidence type="ECO:0000259" key="5">
    <source>
        <dbReference type="PROSITE" id="PS51462"/>
    </source>
</evidence>
<organism evidence="6 7">
    <name type="scientific">Actinospica durhamensis</name>
    <dbReference type="NCBI Taxonomy" id="1508375"/>
    <lineage>
        <taxon>Bacteria</taxon>
        <taxon>Bacillati</taxon>
        <taxon>Actinomycetota</taxon>
        <taxon>Actinomycetes</taxon>
        <taxon>Catenulisporales</taxon>
        <taxon>Actinospicaceae</taxon>
        <taxon>Actinospica</taxon>
    </lineage>
</organism>
<evidence type="ECO:0000256" key="1">
    <source>
        <dbReference type="ARBA" id="ARBA00001946"/>
    </source>
</evidence>
<dbReference type="InterPro" id="IPR000086">
    <property type="entry name" value="NUDIX_hydrolase_dom"/>
</dbReference>
<dbReference type="PROSITE" id="PS51462">
    <property type="entry name" value="NUDIX"/>
    <property type="match status" value="1"/>
</dbReference>
<evidence type="ECO:0000313" key="7">
    <source>
        <dbReference type="Proteomes" id="UP000675781"/>
    </source>
</evidence>
<dbReference type="InterPro" id="IPR020084">
    <property type="entry name" value="NUDIX_hydrolase_CS"/>
</dbReference>
<dbReference type="GO" id="GO:0016787">
    <property type="term" value="F:hydrolase activity"/>
    <property type="evidence" value="ECO:0007669"/>
    <property type="project" value="UniProtKB-KW"/>
</dbReference>